<sequence length="265" mass="28141">MMKTRYLAGLLTVVLVVSLALIWWRPPVRPPIVVGGELPGPCRNLDFDAVPYVVCEIDPRGYDVAVFLKGSGGKAFGSLETFDKAMSAQGRPILLAMNAGMYHEDLAPVGLLVENGQEVAPLNLADGAGNFFLKPNGVFMIGKDGKAAVMETTAFAAAKPEAMFATQSGPMLVIDGQIHPRFEENGTSRFIRNGVGVRVNGTIVLAISRSQVSLGSFARLFRDALQCPNALFFDGAISALSDGSRMIVGGKFPAGPIIAVSAKRE</sequence>
<organism evidence="2 3">
    <name type="scientific">Mesorhizobium shangrilense</name>
    <dbReference type="NCBI Taxonomy" id="460060"/>
    <lineage>
        <taxon>Bacteria</taxon>
        <taxon>Pseudomonadati</taxon>
        <taxon>Pseudomonadota</taxon>
        <taxon>Alphaproteobacteria</taxon>
        <taxon>Hyphomicrobiales</taxon>
        <taxon>Phyllobacteriaceae</taxon>
        <taxon>Mesorhizobium</taxon>
    </lineage>
</organism>
<keyword evidence="2" id="KW-0378">Hydrolase</keyword>
<reference evidence="2 3" key="1">
    <citation type="submission" date="2024-06" db="EMBL/GenBank/DDBJ databases">
        <authorList>
            <person name="Kim D.-U."/>
        </authorList>
    </citation>
    <scope>NUCLEOTIDE SEQUENCE [LARGE SCALE GENOMIC DNA]</scope>
    <source>
        <strain evidence="2 3">KACC15460</strain>
    </source>
</reference>
<keyword evidence="2" id="KW-0326">Glycosidase</keyword>
<dbReference type="Proteomes" id="UP001548832">
    <property type="component" value="Unassembled WGS sequence"/>
</dbReference>
<dbReference type="GO" id="GO:0016798">
    <property type="term" value="F:hydrolase activity, acting on glycosyl bonds"/>
    <property type="evidence" value="ECO:0007669"/>
    <property type="project" value="UniProtKB-KW"/>
</dbReference>
<dbReference type="EMBL" id="JBEWSZ010000001">
    <property type="protein sequence ID" value="MET2827167.1"/>
    <property type="molecule type" value="Genomic_DNA"/>
</dbReference>
<evidence type="ECO:0000313" key="3">
    <source>
        <dbReference type="Proteomes" id="UP001548832"/>
    </source>
</evidence>
<keyword evidence="3" id="KW-1185">Reference proteome</keyword>
<evidence type="ECO:0000313" key="2">
    <source>
        <dbReference type="EMBL" id="MET2827167.1"/>
    </source>
</evidence>
<accession>A0ABV2DAX8</accession>
<protein>
    <submittedName>
        <fullName evidence="2">Phosphodiester glycosidase family protein</fullName>
    </submittedName>
</protein>
<name>A0ABV2DAX8_9HYPH</name>
<comment type="caution">
    <text evidence="2">The sequence shown here is derived from an EMBL/GenBank/DDBJ whole genome shotgun (WGS) entry which is preliminary data.</text>
</comment>
<gene>
    <name evidence="2" type="ORF">ABVQ20_09285</name>
</gene>
<dbReference type="InterPro" id="IPR018711">
    <property type="entry name" value="NAGPA"/>
</dbReference>
<dbReference type="Pfam" id="PF09992">
    <property type="entry name" value="NAGPA"/>
    <property type="match status" value="1"/>
</dbReference>
<proteinExistence type="predicted"/>
<feature type="domain" description="Phosphodiester glycosidase" evidence="1">
    <location>
        <begin position="95"/>
        <end position="239"/>
    </location>
</feature>
<evidence type="ECO:0000259" key="1">
    <source>
        <dbReference type="Pfam" id="PF09992"/>
    </source>
</evidence>